<organism evidence="2 3">
    <name type="scientific">Acetobacter suratthaniensis</name>
    <dbReference type="NCBI Taxonomy" id="1502841"/>
    <lineage>
        <taxon>Bacteria</taxon>
        <taxon>Pseudomonadati</taxon>
        <taxon>Pseudomonadota</taxon>
        <taxon>Alphaproteobacteria</taxon>
        <taxon>Acetobacterales</taxon>
        <taxon>Acetobacteraceae</taxon>
        <taxon>Acetobacter</taxon>
    </lineage>
</organism>
<protein>
    <submittedName>
        <fullName evidence="2">Rhodanese-related sulfurtransferase</fullName>
    </submittedName>
</protein>
<feature type="domain" description="Rhodanese" evidence="1">
    <location>
        <begin position="284"/>
        <end position="370"/>
    </location>
</feature>
<dbReference type="InterPro" id="IPR036873">
    <property type="entry name" value="Rhodanese-like_dom_sf"/>
</dbReference>
<evidence type="ECO:0000259" key="1">
    <source>
        <dbReference type="PROSITE" id="PS50206"/>
    </source>
</evidence>
<feature type="domain" description="Rhodanese" evidence="1">
    <location>
        <begin position="25"/>
        <end position="115"/>
    </location>
</feature>
<feature type="domain" description="Rhodanese" evidence="1">
    <location>
        <begin position="396"/>
        <end position="487"/>
    </location>
</feature>
<dbReference type="SUPFAM" id="SSF52821">
    <property type="entry name" value="Rhodanese/Cell cycle control phosphatase"/>
    <property type="match status" value="4"/>
</dbReference>
<gene>
    <name evidence="2" type="ORF">J2D75_11815</name>
</gene>
<dbReference type="RefSeq" id="WP_207855025.1">
    <property type="nucleotide sequence ID" value="NZ_JAFVMG010000015.1"/>
</dbReference>
<sequence>MNALFPSRAPVATTTAQAVREALRNGQEIALLDVREEAPFAAGHPLFAVNLPLGRVEERVASLIPRKTVPVVVYDNGEELAPRAASLLNTLGYSAVSLLQGGLEGWQQSGGEVFIDVNVPSKAFGELVEHVRHTPSLPAEELQARLNRNEDLVILDARRFSEYTTMSIPQGRSVPGAELALRVRDIAPSPTTTVVVNCAGRTRSIIGAQSLVNAAIPNPVYALRNGTIGWTLAGFELAHGATLSAGDPTPAHHEQARQTAQALAQATGVEILPARALASLAADPARTLYLLDVRSPAEYEAGHLAGFRSAPGGQLVQATDEWVAVRHATLVLTDTDGVRARMTAHWLRQLGWQHVHVLDDWTDLPRATGPEPTALARPLPHAPELTPQALATELASARPPLLIDLASSPEFGKSHISGAFFLIPSVLSLPPSAWPAPLRDAHDIVLTSPDGAAARLAAATLKTQARHARVLAGGTQRWQAEGLAVERGLPQERLLSPPQDVYKRPYEGTDNAAAAMQAYLDWEFGLVAQLERDGTHGFTVYSPEQPFSEPGAA</sequence>
<dbReference type="PANTHER" id="PTHR44086:SF10">
    <property type="entry name" value="THIOSULFATE SULFURTRANSFERASE_RHODANESE-LIKE DOMAIN-CONTAINING PROTEIN 3"/>
    <property type="match status" value="1"/>
</dbReference>
<dbReference type="SMART" id="SM00450">
    <property type="entry name" value="RHOD"/>
    <property type="match status" value="4"/>
</dbReference>
<dbReference type="Pfam" id="PF00581">
    <property type="entry name" value="Rhodanese"/>
    <property type="match status" value="4"/>
</dbReference>
<comment type="caution">
    <text evidence="2">The sequence shown here is derived from an EMBL/GenBank/DDBJ whole genome shotgun (WGS) entry which is preliminary data.</text>
</comment>
<dbReference type="Proteomes" id="UP000664399">
    <property type="component" value="Unassembled WGS sequence"/>
</dbReference>
<name>A0ABS3LP71_9PROT</name>
<evidence type="ECO:0000313" key="2">
    <source>
        <dbReference type="EMBL" id="MBO1329158.1"/>
    </source>
</evidence>
<feature type="domain" description="Rhodanese" evidence="1">
    <location>
        <begin position="148"/>
        <end position="239"/>
    </location>
</feature>
<keyword evidence="3" id="KW-1185">Reference proteome</keyword>
<dbReference type="PROSITE" id="PS50206">
    <property type="entry name" value="RHODANESE_3"/>
    <property type="match status" value="4"/>
</dbReference>
<accession>A0ABS3LP71</accession>
<reference evidence="2 3" key="1">
    <citation type="submission" date="2021-03" db="EMBL/GenBank/DDBJ databases">
        <title>The complete genome sequence of Acetobacter suratthaniensis TBRC 1719.</title>
        <authorList>
            <person name="Charoenyingcharoen P."/>
            <person name="Yukphan P."/>
        </authorList>
    </citation>
    <scope>NUCLEOTIDE SEQUENCE [LARGE SCALE GENOMIC DNA]</scope>
    <source>
        <strain evidence="2 3">TBRC 1719</strain>
    </source>
</reference>
<dbReference type="PANTHER" id="PTHR44086">
    <property type="entry name" value="THIOSULFATE SULFURTRANSFERASE RDL2, MITOCHONDRIAL-RELATED"/>
    <property type="match status" value="1"/>
</dbReference>
<evidence type="ECO:0000313" key="3">
    <source>
        <dbReference type="Proteomes" id="UP000664399"/>
    </source>
</evidence>
<dbReference type="EMBL" id="JAFVMG010000015">
    <property type="protein sequence ID" value="MBO1329158.1"/>
    <property type="molecule type" value="Genomic_DNA"/>
</dbReference>
<dbReference type="Gene3D" id="3.40.250.10">
    <property type="entry name" value="Rhodanese-like domain"/>
    <property type="match status" value="4"/>
</dbReference>
<proteinExistence type="predicted"/>
<dbReference type="InterPro" id="IPR001763">
    <property type="entry name" value="Rhodanese-like_dom"/>
</dbReference>